<dbReference type="Proteomes" id="UP000507695">
    <property type="component" value="Unassembled WGS sequence"/>
</dbReference>
<dbReference type="Pfam" id="PF11739">
    <property type="entry name" value="YdbH-like"/>
    <property type="match status" value="1"/>
</dbReference>
<sequence length="116" mass="13120">MGDFTLHLDGQASDFLPDSGRWQWRYWGEGHFTPMQARWNVKGSGEWRDNAITLSSLSTGFDKLEYGTMRVSTPRLTLEQPIRWLRDAEHPRLTGALSLDAAKTTFSGGSYLPASR</sequence>
<accession>A0A4P0Y6M3</accession>
<reference evidence="1" key="1">
    <citation type="submission" date="2019-04" db="EMBL/GenBank/DDBJ databases">
        <authorList>
            <consortium name="Pathogen Informatics"/>
        </authorList>
    </citation>
    <scope>NUCLEOTIDE SEQUENCE</scope>
    <source>
        <strain evidence="1">NCTC9183</strain>
    </source>
</reference>
<organism evidence="1">
    <name type="scientific">Klebsiella pneumoniae</name>
    <dbReference type="NCBI Taxonomy" id="573"/>
    <lineage>
        <taxon>Bacteria</taxon>
        <taxon>Pseudomonadati</taxon>
        <taxon>Pseudomonadota</taxon>
        <taxon>Gammaproteobacteria</taxon>
        <taxon>Enterobacterales</taxon>
        <taxon>Enterobacteriaceae</taxon>
        <taxon>Klebsiella/Raoultella group</taxon>
        <taxon>Klebsiella</taxon>
        <taxon>Klebsiella pneumoniae complex</taxon>
    </lineage>
</organism>
<name>A0A4P0Y6M3_KLEPN</name>
<dbReference type="InterPro" id="IPR021730">
    <property type="entry name" value="YdbH"/>
</dbReference>
<evidence type="ECO:0000313" key="1">
    <source>
        <dbReference type="EMBL" id="VTM55325.1"/>
    </source>
</evidence>
<gene>
    <name evidence="1" type="ORF">NCTC9183_03475</name>
</gene>
<proteinExistence type="predicted"/>
<dbReference type="AlphaFoldDB" id="A0A4P0Y6M3"/>
<protein>
    <recommendedName>
        <fullName evidence="2">AsmA family protein</fullName>
    </recommendedName>
</protein>
<evidence type="ECO:0008006" key="2">
    <source>
        <dbReference type="Google" id="ProtNLM"/>
    </source>
</evidence>
<dbReference type="EMBL" id="CABDVL010000003">
    <property type="protein sequence ID" value="VTM55325.1"/>
    <property type="molecule type" value="Genomic_DNA"/>
</dbReference>